<evidence type="ECO:0000313" key="2">
    <source>
        <dbReference type="EMBL" id="HIY93318.1"/>
    </source>
</evidence>
<dbReference type="AlphaFoldDB" id="A0A9D2CPP8"/>
<keyword evidence="1" id="KW-0472">Membrane</keyword>
<organism evidence="2 3">
    <name type="scientific">Candidatus Companilactobacillus pullicola</name>
    <dbReference type="NCBI Taxonomy" id="2838523"/>
    <lineage>
        <taxon>Bacteria</taxon>
        <taxon>Bacillati</taxon>
        <taxon>Bacillota</taxon>
        <taxon>Bacilli</taxon>
        <taxon>Lactobacillales</taxon>
        <taxon>Lactobacillaceae</taxon>
        <taxon>Companilactobacillus</taxon>
    </lineage>
</organism>
<keyword evidence="1" id="KW-0812">Transmembrane</keyword>
<protein>
    <submittedName>
        <fullName evidence="2">Uncharacterized protein</fullName>
    </submittedName>
</protein>
<sequence length="150" mass="16581">MKKLYELDKVSHVGIFLIYFFMAVIELLVSDSNLSEMPAMGKYLKLLLFALGALIVFGIAYGLFNLLLRNNNNYKNTLLVNMSLCLALDALLSAIVYLIAGKTNVWVNGIVGFISLGGLGFLNWKTLEVPQSDKIKITVLTAIMFVVSLV</sequence>
<reference evidence="2" key="2">
    <citation type="submission" date="2021-04" db="EMBL/GenBank/DDBJ databases">
        <authorList>
            <person name="Gilroy R."/>
        </authorList>
    </citation>
    <scope>NUCLEOTIDE SEQUENCE</scope>
    <source>
        <strain evidence="2">3204</strain>
    </source>
</reference>
<keyword evidence="1" id="KW-1133">Transmembrane helix</keyword>
<gene>
    <name evidence="2" type="ORF">H9820_10305</name>
</gene>
<evidence type="ECO:0000256" key="1">
    <source>
        <dbReference type="SAM" id="Phobius"/>
    </source>
</evidence>
<feature type="transmembrane region" description="Helical" evidence="1">
    <location>
        <begin position="105"/>
        <end position="124"/>
    </location>
</feature>
<accession>A0A9D2CPP8</accession>
<name>A0A9D2CPP8_9LACO</name>
<dbReference type="Proteomes" id="UP000824013">
    <property type="component" value="Unassembled WGS sequence"/>
</dbReference>
<evidence type="ECO:0000313" key="3">
    <source>
        <dbReference type="Proteomes" id="UP000824013"/>
    </source>
</evidence>
<proteinExistence type="predicted"/>
<feature type="transmembrane region" description="Helical" evidence="1">
    <location>
        <begin position="78"/>
        <end position="99"/>
    </location>
</feature>
<comment type="caution">
    <text evidence="2">The sequence shown here is derived from an EMBL/GenBank/DDBJ whole genome shotgun (WGS) entry which is preliminary data.</text>
</comment>
<feature type="transmembrane region" description="Helical" evidence="1">
    <location>
        <begin position="12"/>
        <end position="30"/>
    </location>
</feature>
<dbReference type="EMBL" id="DXCM01000077">
    <property type="protein sequence ID" value="HIY93318.1"/>
    <property type="molecule type" value="Genomic_DNA"/>
</dbReference>
<reference evidence="2" key="1">
    <citation type="journal article" date="2021" name="PeerJ">
        <title>Extensive microbial diversity within the chicken gut microbiome revealed by metagenomics and culture.</title>
        <authorList>
            <person name="Gilroy R."/>
            <person name="Ravi A."/>
            <person name="Getino M."/>
            <person name="Pursley I."/>
            <person name="Horton D.L."/>
            <person name="Alikhan N.F."/>
            <person name="Baker D."/>
            <person name="Gharbi K."/>
            <person name="Hall N."/>
            <person name="Watson M."/>
            <person name="Adriaenssens E.M."/>
            <person name="Foster-Nyarko E."/>
            <person name="Jarju S."/>
            <person name="Secka A."/>
            <person name="Antonio M."/>
            <person name="Oren A."/>
            <person name="Chaudhuri R.R."/>
            <person name="La Ragione R."/>
            <person name="Hildebrand F."/>
            <person name="Pallen M.J."/>
        </authorList>
    </citation>
    <scope>NUCLEOTIDE SEQUENCE</scope>
    <source>
        <strain evidence="2">3204</strain>
    </source>
</reference>
<feature type="transmembrane region" description="Helical" evidence="1">
    <location>
        <begin position="46"/>
        <end position="66"/>
    </location>
</feature>